<dbReference type="InterPro" id="IPR026191">
    <property type="entry name" value="LRIF1"/>
</dbReference>
<organism evidence="3 4">
    <name type="scientific">Microcaecilia unicolor</name>
    <dbReference type="NCBI Taxonomy" id="1415580"/>
    <lineage>
        <taxon>Eukaryota</taxon>
        <taxon>Metazoa</taxon>
        <taxon>Chordata</taxon>
        <taxon>Craniata</taxon>
        <taxon>Vertebrata</taxon>
        <taxon>Euteleostomi</taxon>
        <taxon>Amphibia</taxon>
        <taxon>Gymnophiona</taxon>
        <taxon>Siphonopidae</taxon>
        <taxon>Microcaecilia</taxon>
    </lineage>
</organism>
<dbReference type="RefSeq" id="XP_030055829.1">
    <property type="nucleotide sequence ID" value="XM_030199969.1"/>
</dbReference>
<accession>A0A6P7XZB0</accession>
<feature type="compositionally biased region" description="Polar residues" evidence="2">
    <location>
        <begin position="716"/>
        <end position="732"/>
    </location>
</feature>
<feature type="compositionally biased region" description="Basic and acidic residues" evidence="2">
    <location>
        <begin position="733"/>
        <end position="743"/>
    </location>
</feature>
<dbReference type="OrthoDB" id="9944055at2759"/>
<feature type="compositionally biased region" description="Polar residues" evidence="2">
    <location>
        <begin position="765"/>
        <end position="774"/>
    </location>
</feature>
<keyword evidence="1" id="KW-0175">Coiled coil</keyword>
<evidence type="ECO:0000313" key="3">
    <source>
        <dbReference type="Proteomes" id="UP000515156"/>
    </source>
</evidence>
<proteinExistence type="predicted"/>
<feature type="region of interest" description="Disordered" evidence="2">
    <location>
        <begin position="175"/>
        <end position="199"/>
    </location>
</feature>
<dbReference type="GO" id="GO:0042974">
    <property type="term" value="F:nuclear retinoic acid receptor binding"/>
    <property type="evidence" value="ECO:0007669"/>
    <property type="project" value="InterPro"/>
</dbReference>
<protein>
    <submittedName>
        <fullName evidence="4">Ligand-dependent nuclear receptor-interacting factor 1</fullName>
    </submittedName>
</protein>
<reference evidence="4" key="1">
    <citation type="submission" date="2025-08" db="UniProtKB">
        <authorList>
            <consortium name="RefSeq"/>
        </authorList>
    </citation>
    <scope>IDENTIFICATION</scope>
</reference>
<dbReference type="CTD" id="55791"/>
<dbReference type="FunCoup" id="A0A6P7XZB0">
    <property type="interactions" value="1676"/>
</dbReference>
<evidence type="ECO:0000256" key="2">
    <source>
        <dbReference type="SAM" id="MobiDB-lite"/>
    </source>
</evidence>
<evidence type="ECO:0000313" key="4">
    <source>
        <dbReference type="RefSeq" id="XP_030055829.1"/>
    </source>
</evidence>
<dbReference type="Proteomes" id="UP000515156">
    <property type="component" value="Chromosome 4"/>
</dbReference>
<dbReference type="Pfam" id="PF15741">
    <property type="entry name" value="LRIF1"/>
    <property type="match status" value="1"/>
</dbReference>
<dbReference type="AlphaFoldDB" id="A0A6P7XZB0"/>
<gene>
    <name evidence="4" type="primary">LRIF1</name>
</gene>
<dbReference type="GeneID" id="115468329"/>
<keyword evidence="3" id="KW-1185">Reference proteome</keyword>
<dbReference type="KEGG" id="muo:115468329"/>
<feature type="region of interest" description="Disordered" evidence="2">
    <location>
        <begin position="418"/>
        <end position="440"/>
    </location>
</feature>
<name>A0A6P7XZB0_9AMPH</name>
<keyword evidence="4" id="KW-0675">Receptor</keyword>
<feature type="region of interest" description="Disordered" evidence="2">
    <location>
        <begin position="611"/>
        <end position="636"/>
    </location>
</feature>
<evidence type="ECO:0000256" key="1">
    <source>
        <dbReference type="SAM" id="Coils"/>
    </source>
</evidence>
<feature type="region of interest" description="Disordered" evidence="2">
    <location>
        <begin position="699"/>
        <end position="795"/>
    </location>
</feature>
<dbReference type="PANTHER" id="PTHR16131:SF2">
    <property type="entry name" value="LIGAND-DEPENDENT NUCLEAR RECEPTOR-INTERACTING FACTOR 1"/>
    <property type="match status" value="1"/>
</dbReference>
<feature type="compositionally biased region" description="Polar residues" evidence="2">
    <location>
        <begin position="423"/>
        <end position="432"/>
    </location>
</feature>
<sequence>MSQTQQLLIPSPEPATSNGRSLAGCWYQLVQNVGPDGANLLKLIPVPKTSGNQPPPVQNSVFSDASKVNTANPVHVFQTLPNHTAASSIQVPVYQQANTKNYIFTSQINTVTSPVASVENRNSSSSIQNTANPIRVFQAQLPSHTAASSIQVPVYQQVNTGNYILKNQINTNPSPVATLDNRSSSSSSSIQTTSVPSVQKIAVPPSSKQGDKAYMLINSKNLPLTVKSPVLPSGHHLQIPAHAEVKSVSASCLPPAIQQKILTSTVSSSSGAQEVKNIPTVIYVSPVNTVRTAVSQDFKTICPKQETVTTNSQTINVVASESQQPQESPMKWVVQENPQSSSSPCLVPVKSSNNTASKILKSLAERSNVEYNSENILSLCSNSGATINKITPIKDNALVMCNGKVYLLAKKGSDILTGKTEKQSAQTTNETLPTKAPEVASSGSVTKLTSEVVNIVLSKNKSGNVTSSPRTDLNTKASFHPSIVTSVKLEADETERALQCSIDIDHFELQSTRQDAVPVKTVKKRNDLLKEENCAVDSQGSNSSSNGPAEAWSRFNQYGSVCAKEEEIPVEIKHPWEEDSLIVRKRKDSLLKKKFGIFKEVRVEMKRLPVPHFSTTSGTKKSSRSTDSDVDRDFGNDVTRQREEYWKEDVVASTSEQAIPRKRKFQIFSNVENLKRTKSEKDFSSSVILSGLKNACNNLQSLNKRPSPASHMLQDSMDSSDTSLSNLRLQSATKKDSAAEAESRTVPSVTHSGGDTLFSAEEASPQRSSVQNETVAPFPVQNFLPPPPLDPSESFRDEKIRRLKELLKEREEALEAIRRKMRK</sequence>
<dbReference type="InParanoid" id="A0A6P7XZB0"/>
<feature type="compositionally biased region" description="Basic and acidic residues" evidence="2">
    <location>
        <begin position="624"/>
        <end position="636"/>
    </location>
</feature>
<feature type="coiled-coil region" evidence="1">
    <location>
        <begin position="796"/>
        <end position="823"/>
    </location>
</feature>
<dbReference type="GO" id="GO:0006355">
    <property type="term" value="P:regulation of DNA-templated transcription"/>
    <property type="evidence" value="ECO:0007669"/>
    <property type="project" value="InterPro"/>
</dbReference>
<dbReference type="PANTHER" id="PTHR16131">
    <property type="entry name" value="LIGAND-DEPENDENT NUCLEAR RECEPTOR-INTERACTING FACTOR 1"/>
    <property type="match status" value="1"/>
</dbReference>